<dbReference type="EMBL" id="JAPEVA010000057">
    <property type="protein sequence ID" value="KAJ4402830.1"/>
    <property type="molecule type" value="Genomic_DNA"/>
</dbReference>
<dbReference type="Proteomes" id="UP001140510">
    <property type="component" value="Unassembled WGS sequence"/>
</dbReference>
<reference evidence="1" key="1">
    <citation type="submission" date="2022-10" db="EMBL/GenBank/DDBJ databases">
        <title>Tapping the CABI collections for fungal endophytes: first genome assemblies for Collariella, Neodidymelliopsis, Ascochyta clinopodiicola, Didymella pomorum, Didymosphaeria variabile, Neocosmospora piperis and Neocucurbitaria cava.</title>
        <authorList>
            <person name="Hill R."/>
        </authorList>
    </citation>
    <scope>NUCLEOTIDE SEQUENCE</scope>
    <source>
        <strain evidence="1">IMI 355091</strain>
    </source>
</reference>
<sequence length="766" mass="86681">MESLSVVANGLAVVSVAFQLSEACMKLYMFWESMEDAPQEIAAVKEDLQYLISVFKRVETAKKPPGHCIAEGVRHCRIKVADLMSIIDKFDEGFQSTSRRRRLRTAFRAATHGKHLQRFREALNETKATLTLAMVHECVVQSPTYNILADLSISQSLPVVSRARQQSFASSTSTLVSEPRQLRKSPSSLTGQRFIHPLPVASQDVTKNALMYFEQAVSQQASVDFTLHELMLHAISSTGIASFESTSLEIFAQDGYMMDECGQVRAKTFVYSESLKYRVRHEASTFRTALGCLWVRRTSISRANEFTGKLQKAQTVTSVVFYPTRWLQLLGLKNGFEAIMASAGRSWLYNCRLTVTRAVPEDAIIFELCLAGETRAVQMLLEKGQGSVVDTSPKGWKPLHAEEKIEMLRLFCDCIDLSEADSDGWLVHEWLKKAYATERKPISENSITWLLHLTANEEYVEFSARNVWSALQHGVRSILNHGRFGNVLERILHLSLEERVNTSQEHIDALGAWLALRVNGGVILPMAMNAGSFLQMHGFDWIDDDIPHRQFLQALPNIYAAWCHAVLEAVEQVETYMREEFDQCLGQLSMTRETFLDTISRERTHQGTMRRRRCTDCRVDYTVLDHGLVQPARIAVTECVSTGHSFDCNCQSMDDFTPFMSYSHLPGYSGTYDEEDIDPNADSDDEFFDAEPHLFEDSRCDKPDAFSDIAISLFRAQGRAWIGKYAIGEELCASCFLFREQYISEDGLAADFPSMPKSFEGLRVKW</sequence>
<protein>
    <recommendedName>
        <fullName evidence="3">Fungal N-terminal domain-containing protein</fullName>
    </recommendedName>
</protein>
<evidence type="ECO:0008006" key="3">
    <source>
        <dbReference type="Google" id="ProtNLM"/>
    </source>
</evidence>
<proteinExistence type="predicted"/>
<gene>
    <name evidence="1" type="ORF">N0V91_006902</name>
</gene>
<dbReference type="AlphaFoldDB" id="A0A9W8ZCD3"/>
<organism evidence="1 2">
    <name type="scientific">Didymella pomorum</name>
    <dbReference type="NCBI Taxonomy" id="749634"/>
    <lineage>
        <taxon>Eukaryota</taxon>
        <taxon>Fungi</taxon>
        <taxon>Dikarya</taxon>
        <taxon>Ascomycota</taxon>
        <taxon>Pezizomycotina</taxon>
        <taxon>Dothideomycetes</taxon>
        <taxon>Pleosporomycetidae</taxon>
        <taxon>Pleosporales</taxon>
        <taxon>Pleosporineae</taxon>
        <taxon>Didymellaceae</taxon>
        <taxon>Didymella</taxon>
    </lineage>
</organism>
<evidence type="ECO:0000313" key="2">
    <source>
        <dbReference type="Proteomes" id="UP001140510"/>
    </source>
</evidence>
<comment type="caution">
    <text evidence="1">The sequence shown here is derived from an EMBL/GenBank/DDBJ whole genome shotgun (WGS) entry which is preliminary data.</text>
</comment>
<evidence type="ECO:0000313" key="1">
    <source>
        <dbReference type="EMBL" id="KAJ4402830.1"/>
    </source>
</evidence>
<dbReference type="OrthoDB" id="539213at2759"/>
<keyword evidence="2" id="KW-1185">Reference proteome</keyword>
<accession>A0A9W8ZCD3</accession>
<name>A0A9W8ZCD3_9PLEO</name>